<keyword evidence="1" id="KW-0175">Coiled coil</keyword>
<dbReference type="STRING" id="390807.SAMN04488095_3651"/>
<dbReference type="EMBL" id="FORA01000007">
    <property type="protein sequence ID" value="SFJ78677.1"/>
    <property type="molecule type" value="Genomic_DNA"/>
</dbReference>
<protein>
    <recommendedName>
        <fullName evidence="3">DUF4139 domain-containing protein</fullName>
    </recommendedName>
</protein>
<keyword evidence="5" id="KW-1185">Reference proteome</keyword>
<dbReference type="AlphaFoldDB" id="A0A1I3UA65"/>
<evidence type="ECO:0000256" key="1">
    <source>
        <dbReference type="SAM" id="Coils"/>
    </source>
</evidence>
<dbReference type="Proteomes" id="UP000199110">
    <property type="component" value="Unassembled WGS sequence"/>
</dbReference>
<keyword evidence="2" id="KW-0732">Signal</keyword>
<accession>A0A1I3UA65</accession>
<dbReference type="NCBIfam" id="TIGR02231">
    <property type="entry name" value="mucoidy inhibitor MuiA family protein"/>
    <property type="match status" value="1"/>
</dbReference>
<dbReference type="Pfam" id="PF13598">
    <property type="entry name" value="DUF4139"/>
    <property type="match status" value="1"/>
</dbReference>
<reference evidence="4 5" key="1">
    <citation type="submission" date="2016-10" db="EMBL/GenBank/DDBJ databases">
        <authorList>
            <person name="de Groot N.N."/>
        </authorList>
    </citation>
    <scope>NUCLEOTIDE SEQUENCE [LARGE SCALE GENOMIC DNA]</scope>
    <source>
        <strain evidence="4 5">DSM 19073</strain>
    </source>
</reference>
<dbReference type="InterPro" id="IPR037291">
    <property type="entry name" value="DUF4139"/>
</dbReference>
<feature type="signal peptide" evidence="2">
    <location>
        <begin position="1"/>
        <end position="20"/>
    </location>
</feature>
<gene>
    <name evidence="4" type="ORF">SAMN04488095_3651</name>
</gene>
<feature type="coiled-coil region" evidence="1">
    <location>
        <begin position="163"/>
        <end position="204"/>
    </location>
</feature>
<organism evidence="4 5">
    <name type="scientific">Jannaschia pohangensis</name>
    <dbReference type="NCBI Taxonomy" id="390807"/>
    <lineage>
        <taxon>Bacteria</taxon>
        <taxon>Pseudomonadati</taxon>
        <taxon>Pseudomonadota</taxon>
        <taxon>Alphaproteobacteria</taxon>
        <taxon>Rhodobacterales</taxon>
        <taxon>Roseobacteraceae</taxon>
        <taxon>Jannaschia</taxon>
    </lineage>
</organism>
<feature type="domain" description="DUF4139" evidence="3">
    <location>
        <begin position="225"/>
        <end position="536"/>
    </location>
</feature>
<dbReference type="InterPro" id="IPR011935">
    <property type="entry name" value="CHP02231"/>
</dbReference>
<dbReference type="PANTHER" id="PTHR31005">
    <property type="entry name" value="DUF4139 DOMAIN-CONTAINING PROTEIN"/>
    <property type="match status" value="1"/>
</dbReference>
<sequence>MRIPKIPIALALLMPGTLMAEDFTIPAPVLSAVVFQQGALVTRGAVLDMPAGDHRILVPATGNFDGLPRVELSGAALGAVEMVAGGVIDGRALFTADQAAAHEAWRAATEAYQVAEDERFRAAATLTAAGDRLAFLRSMTGAALTTLDPATIAATADAVADGTANAEVTRADARAALRAAERRAQDASLALQQAKQELDATGADFGPVSLVAISAILDVASEVSLTLASFTQNAGWSTEYEANLNSDDQVELSRRLVVQQGSGVPMTDIALTLSTADPFARTEPSEAFPNLAQIFDPKKSAATSGPSMQRSVTMDAEMGAVATFAPEPMVVMAANTDGPIVTYDYPVPVSLSGNGQPVTLSLDRITLEARVFNRAIPRADETAYLVADMVNATAEPLLSGPVTLFREGARVGEARLPLMPAGGDYELAFGPQQHLRLEYRELENETGDRGIFVSSGTRTQDLVFRVRNLSASAEVVETRIALPFSEQETLEVTVTTSPNPDVRDVEDLRGVAQWTLDVAAGAEVAVEVGVDLEWPEGLDLIWQP</sequence>
<dbReference type="OrthoDB" id="580912at2"/>
<evidence type="ECO:0000259" key="3">
    <source>
        <dbReference type="Pfam" id="PF13598"/>
    </source>
</evidence>
<proteinExistence type="predicted"/>
<feature type="chain" id="PRO_5011521410" description="DUF4139 domain-containing protein" evidence="2">
    <location>
        <begin position="21"/>
        <end position="544"/>
    </location>
</feature>
<name>A0A1I3UA65_9RHOB</name>
<dbReference type="RefSeq" id="WP_092784439.1">
    <property type="nucleotide sequence ID" value="NZ_FORA01000007.1"/>
</dbReference>
<evidence type="ECO:0000313" key="5">
    <source>
        <dbReference type="Proteomes" id="UP000199110"/>
    </source>
</evidence>
<evidence type="ECO:0000313" key="4">
    <source>
        <dbReference type="EMBL" id="SFJ78677.1"/>
    </source>
</evidence>
<evidence type="ECO:0000256" key="2">
    <source>
        <dbReference type="SAM" id="SignalP"/>
    </source>
</evidence>
<dbReference type="PANTHER" id="PTHR31005:SF8">
    <property type="entry name" value="DUF4139 DOMAIN-CONTAINING PROTEIN"/>
    <property type="match status" value="1"/>
</dbReference>